<keyword evidence="3" id="KW-1185">Reference proteome</keyword>
<feature type="region of interest" description="Disordered" evidence="1">
    <location>
        <begin position="1"/>
        <end position="67"/>
    </location>
</feature>
<protein>
    <submittedName>
        <fullName evidence="2">Uncharacterized protein</fullName>
    </submittedName>
</protein>
<reference evidence="2" key="1">
    <citation type="submission" date="2022-08" db="EMBL/GenBank/DDBJ databases">
        <authorList>
            <consortium name="DOE Joint Genome Institute"/>
            <person name="Min B."/>
            <person name="Riley R."/>
            <person name="Sierra-Patev S."/>
            <person name="Naranjo-Ortiz M."/>
            <person name="Looney B."/>
            <person name="Konkel Z."/>
            <person name="Slot J.C."/>
            <person name="Sakamoto Y."/>
            <person name="Steenwyk J.L."/>
            <person name="Rokas A."/>
            <person name="Carro J."/>
            <person name="Camarero S."/>
            <person name="Ferreira P."/>
            <person name="Molpeceres G."/>
            <person name="Ruiz-Duenas F.J."/>
            <person name="Serrano A."/>
            <person name="Henrissat B."/>
            <person name="Drula E."/>
            <person name="Hughes K.W."/>
            <person name="Mata J.L."/>
            <person name="Ishikawa N.K."/>
            <person name="Vargas-Isla R."/>
            <person name="Ushijima S."/>
            <person name="Smith C.A."/>
            <person name="Ahrendt S."/>
            <person name="Andreopoulos W."/>
            <person name="He G."/>
            <person name="Labutti K."/>
            <person name="Lipzen A."/>
            <person name="Ng V."/>
            <person name="Sandor L."/>
            <person name="Barry K."/>
            <person name="Martinez A.T."/>
            <person name="Xiao Y."/>
            <person name="Gibbons J.G."/>
            <person name="Terashima K."/>
            <person name="Hibbett D.S."/>
            <person name="Grigoriev I.V."/>
        </authorList>
    </citation>
    <scope>NUCLEOTIDE SEQUENCE</scope>
    <source>
        <strain evidence="2">TFB9207</strain>
    </source>
</reference>
<feature type="compositionally biased region" description="Polar residues" evidence="1">
    <location>
        <begin position="22"/>
        <end position="31"/>
    </location>
</feature>
<proteinExistence type="predicted"/>
<feature type="compositionally biased region" description="Polar residues" evidence="1">
    <location>
        <begin position="46"/>
        <end position="60"/>
    </location>
</feature>
<evidence type="ECO:0000256" key="1">
    <source>
        <dbReference type="SAM" id="MobiDB-lite"/>
    </source>
</evidence>
<gene>
    <name evidence="2" type="ORF">F5878DRAFT_645790</name>
</gene>
<evidence type="ECO:0000313" key="3">
    <source>
        <dbReference type="Proteomes" id="UP001163846"/>
    </source>
</evidence>
<sequence length="229" mass="25160">MSVSVGEEAGFAGRAERVESVVSLSPTTDTAPLSPPGSVASDLPPSDQNTSVMERSSTQGLGFGWEDTPSVGWGTASGWENYQPPSYTTRWGTEHLTRSTVLQTVRSDFHSANLTAAGTEGRNTSLDGIDNRGWSSIQLYRTSEQGRRDGAPFPTFTLSQVKERFREVQTSIHTLMREKEVLAGEIDAMTQTLADKKKNAKDIDEELIDLKYSLQELRDLQLIAHARLP</sequence>
<name>A0AA38NZR7_9AGAR</name>
<dbReference type="EMBL" id="MU806660">
    <property type="protein sequence ID" value="KAJ3833632.1"/>
    <property type="molecule type" value="Genomic_DNA"/>
</dbReference>
<dbReference type="Proteomes" id="UP001163846">
    <property type="component" value="Unassembled WGS sequence"/>
</dbReference>
<evidence type="ECO:0000313" key="2">
    <source>
        <dbReference type="EMBL" id="KAJ3833632.1"/>
    </source>
</evidence>
<accession>A0AA38NZR7</accession>
<comment type="caution">
    <text evidence="2">The sequence shown here is derived from an EMBL/GenBank/DDBJ whole genome shotgun (WGS) entry which is preliminary data.</text>
</comment>
<dbReference type="AlphaFoldDB" id="A0AA38NZR7"/>
<organism evidence="2 3">
    <name type="scientific">Lentinula raphanica</name>
    <dbReference type="NCBI Taxonomy" id="153919"/>
    <lineage>
        <taxon>Eukaryota</taxon>
        <taxon>Fungi</taxon>
        <taxon>Dikarya</taxon>
        <taxon>Basidiomycota</taxon>
        <taxon>Agaricomycotina</taxon>
        <taxon>Agaricomycetes</taxon>
        <taxon>Agaricomycetidae</taxon>
        <taxon>Agaricales</taxon>
        <taxon>Marasmiineae</taxon>
        <taxon>Omphalotaceae</taxon>
        <taxon>Lentinula</taxon>
    </lineage>
</organism>